<feature type="transmembrane region" description="Helical" evidence="1">
    <location>
        <begin position="193"/>
        <end position="209"/>
    </location>
</feature>
<dbReference type="PANTHER" id="PTHR43424">
    <property type="entry name" value="LOCUS PUTATIVE PROTEIN 1-RELATED"/>
    <property type="match status" value="1"/>
</dbReference>
<gene>
    <name evidence="2" type="ORF">DFR85_04920</name>
</gene>
<keyword evidence="1" id="KW-0472">Membrane</keyword>
<feature type="transmembrane region" description="Helical" evidence="1">
    <location>
        <begin position="311"/>
        <end position="332"/>
    </location>
</feature>
<proteinExistence type="predicted"/>
<protein>
    <submittedName>
        <fullName evidence="2">Polysaccharide biosynthesis protein</fullName>
    </submittedName>
</protein>
<dbReference type="KEGG" id="abri:DFR85_04920"/>
<dbReference type="RefSeq" id="WP_110269924.1">
    <property type="nucleotide sequence ID" value="NZ_CP029289.2"/>
</dbReference>
<feature type="transmembrane region" description="Helical" evidence="1">
    <location>
        <begin position="40"/>
        <end position="61"/>
    </location>
</feature>
<feature type="transmembrane region" description="Helical" evidence="1">
    <location>
        <begin position="93"/>
        <end position="116"/>
    </location>
</feature>
<dbReference type="Proteomes" id="UP000248044">
    <property type="component" value="Chromosome"/>
</dbReference>
<keyword evidence="1" id="KW-0812">Transmembrane</keyword>
<dbReference type="AlphaFoldDB" id="A0A2U9IDC9"/>
<dbReference type="EMBL" id="CP029289">
    <property type="protein sequence ID" value="AWR94043.1"/>
    <property type="molecule type" value="Genomic_DNA"/>
</dbReference>
<feature type="transmembrane region" description="Helical" evidence="1">
    <location>
        <begin position="273"/>
        <end position="291"/>
    </location>
</feature>
<dbReference type="InterPro" id="IPR052556">
    <property type="entry name" value="PolySynth_Transporter"/>
</dbReference>
<name>A0A2U9IDC9_9CREN</name>
<sequence length="459" mass="51164">MNPLSGALKFLSTTLFNSVLALAFFLVAGHLATPSFVGKVAIIQLMETITGAFFSILPFSLVTREVSHSYASSQGYDKLVYTSLSYSLLVSPLLLFLLFFPSYLWMSIPYFVIYLFTNYQGQLLTGLGKFTEVNVGNAVFTISRWGFSIIAIFYHSVELLILIWTLGAVMKVVYYQIYLPFKFSLDKTTFKEIAKVGFPIYLTGIVYFISGQGDRVVTAFLLGSYYLGIYQLVALAAVVPSMLISSFSSSLLPSSTYYYAKGKDMKEISSVSFRIVTLISLPLAILGYAISPLFISKFFPQYVLGIPSMQLLILSLTSTMPLQLLSTFMITVKKDYRPFIIIGIISAAEVVGVSYYLIPRIGIYGAAIAQAFNAIITSLLYLLFSHFQGVFKLERREIAGLALIGLSFLAFINWEVVLIVVLLSFKLLGIISNEEVKVIEGFTPYSLKRITRILYLIAR</sequence>
<dbReference type="GeneID" id="36831474"/>
<evidence type="ECO:0000313" key="3">
    <source>
        <dbReference type="Proteomes" id="UP000248044"/>
    </source>
</evidence>
<dbReference type="PANTHER" id="PTHR43424:SF1">
    <property type="entry name" value="LOCUS PUTATIVE PROTEIN 1-RELATED"/>
    <property type="match status" value="1"/>
</dbReference>
<dbReference type="OrthoDB" id="34743at2157"/>
<feature type="transmembrane region" description="Helical" evidence="1">
    <location>
        <begin position="364"/>
        <end position="387"/>
    </location>
</feature>
<feature type="transmembrane region" description="Helical" evidence="1">
    <location>
        <begin position="229"/>
        <end position="252"/>
    </location>
</feature>
<accession>A0A2U9IDC9</accession>
<evidence type="ECO:0000313" key="2">
    <source>
        <dbReference type="EMBL" id="AWR94043.1"/>
    </source>
</evidence>
<evidence type="ECO:0000256" key="1">
    <source>
        <dbReference type="SAM" id="Phobius"/>
    </source>
</evidence>
<feature type="transmembrane region" description="Helical" evidence="1">
    <location>
        <begin position="399"/>
        <end position="425"/>
    </location>
</feature>
<reference evidence="2 3" key="1">
    <citation type="submission" date="2018-05" db="EMBL/GenBank/DDBJ databases">
        <title>Complete Genome Sequences of Extremely Thermoacidophilic, Metal-Mobilizing Type-Strain Members of the Archaeal Family Sulfolobaceae: Acidianus brierleyi DSM-1651T, Acidianus sulfidivorans DSM-18786T, Metallosphaera hakonensis DSM-7519T, and Metallosphaera prunae DSM-10039T.</title>
        <authorList>
            <person name="Counts J.A."/>
            <person name="Kelly R.M."/>
        </authorList>
    </citation>
    <scope>NUCLEOTIDE SEQUENCE [LARGE SCALE GENOMIC DNA]</scope>
    <source>
        <strain evidence="2 3">DSM 1651</strain>
    </source>
</reference>
<feature type="transmembrane region" description="Helical" evidence="1">
    <location>
        <begin position="339"/>
        <end position="358"/>
    </location>
</feature>
<dbReference type="Pfam" id="PF13440">
    <property type="entry name" value="Polysacc_synt_3"/>
    <property type="match status" value="1"/>
</dbReference>
<keyword evidence="1" id="KW-1133">Transmembrane helix</keyword>
<organism evidence="2 3">
    <name type="scientific">Acidianus brierleyi</name>
    <dbReference type="NCBI Taxonomy" id="41673"/>
    <lineage>
        <taxon>Archaea</taxon>
        <taxon>Thermoproteota</taxon>
        <taxon>Thermoprotei</taxon>
        <taxon>Sulfolobales</taxon>
        <taxon>Sulfolobaceae</taxon>
        <taxon>Acidianus</taxon>
    </lineage>
</organism>
<keyword evidence="3" id="KW-1185">Reference proteome</keyword>
<feature type="transmembrane region" description="Helical" evidence="1">
    <location>
        <begin position="6"/>
        <end position="28"/>
    </location>
</feature>